<sequence>MVPGILIRVQETVQKFMAIASFHGRPNVMDRLVRMLKYGREVRNTTKGPARIAWEGEVIMVDEVKFSMPDLKMTVHGLLATCWRRMRIDLMRLGEEDKKGQELPSLELRNLQDSPGEMREGFSFLTLQSNQWSVDGSSWLAQRLLRYIGRPQGSKGFLLNQDAVKEWVSQLRKFKEELFVLVHLTGGAPARGTEIVSIKCQNGPDGRIGRGIFLDRGL</sequence>
<evidence type="ECO:0000313" key="2">
    <source>
        <dbReference type="Proteomes" id="UP000799538"/>
    </source>
</evidence>
<gene>
    <name evidence="1" type="ORF">BDZ85DRAFT_208831</name>
</gene>
<organism evidence="1 2">
    <name type="scientific">Elsinoe ampelina</name>
    <dbReference type="NCBI Taxonomy" id="302913"/>
    <lineage>
        <taxon>Eukaryota</taxon>
        <taxon>Fungi</taxon>
        <taxon>Dikarya</taxon>
        <taxon>Ascomycota</taxon>
        <taxon>Pezizomycotina</taxon>
        <taxon>Dothideomycetes</taxon>
        <taxon>Dothideomycetidae</taxon>
        <taxon>Myriangiales</taxon>
        <taxon>Elsinoaceae</taxon>
        <taxon>Elsinoe</taxon>
    </lineage>
</organism>
<proteinExistence type="predicted"/>
<dbReference type="Proteomes" id="UP000799538">
    <property type="component" value="Unassembled WGS sequence"/>
</dbReference>
<protein>
    <submittedName>
        <fullName evidence="1">Uncharacterized protein</fullName>
    </submittedName>
</protein>
<dbReference type="OrthoDB" id="5425274at2759"/>
<evidence type="ECO:0000313" key="1">
    <source>
        <dbReference type="EMBL" id="KAF2218117.1"/>
    </source>
</evidence>
<dbReference type="AlphaFoldDB" id="A0A6A6FXE1"/>
<name>A0A6A6FXE1_9PEZI</name>
<accession>A0A6A6FXE1</accession>
<dbReference type="EMBL" id="ML992631">
    <property type="protein sequence ID" value="KAF2218117.1"/>
    <property type="molecule type" value="Genomic_DNA"/>
</dbReference>
<keyword evidence="2" id="KW-1185">Reference proteome</keyword>
<reference evidence="2" key="1">
    <citation type="journal article" date="2020" name="Stud. Mycol.">
        <title>101 Dothideomycetes genomes: A test case for predicting lifestyles and emergence of pathogens.</title>
        <authorList>
            <person name="Haridas S."/>
            <person name="Albert R."/>
            <person name="Binder M."/>
            <person name="Bloem J."/>
            <person name="LaButti K."/>
            <person name="Salamov A."/>
            <person name="Andreopoulos B."/>
            <person name="Baker S."/>
            <person name="Barry K."/>
            <person name="Bills G."/>
            <person name="Bluhm B."/>
            <person name="Cannon C."/>
            <person name="Castanera R."/>
            <person name="Culley D."/>
            <person name="Daum C."/>
            <person name="Ezra D."/>
            <person name="Gonzalez J."/>
            <person name="Henrissat B."/>
            <person name="Kuo A."/>
            <person name="Liang C."/>
            <person name="Lipzen A."/>
            <person name="Lutzoni F."/>
            <person name="Magnuson J."/>
            <person name="Mondo S."/>
            <person name="Nolan M."/>
            <person name="Ohm R."/>
            <person name="Pangilinan J."/>
            <person name="Park H.-J."/>
            <person name="Ramirez L."/>
            <person name="Alfaro M."/>
            <person name="Sun H."/>
            <person name="Tritt A."/>
            <person name="Yoshinaga Y."/>
            <person name="Zwiers L.-H."/>
            <person name="Turgeon B."/>
            <person name="Goodwin S."/>
            <person name="Spatafora J."/>
            <person name="Crous P."/>
            <person name="Grigoriev I."/>
        </authorList>
    </citation>
    <scope>NUCLEOTIDE SEQUENCE [LARGE SCALE GENOMIC DNA]</scope>
    <source>
        <strain evidence="2">CECT 20119</strain>
    </source>
</reference>
<feature type="non-terminal residue" evidence="1">
    <location>
        <position position="218"/>
    </location>
</feature>